<feature type="region of interest" description="Disordered" evidence="6">
    <location>
        <begin position="109"/>
        <end position="151"/>
    </location>
</feature>
<evidence type="ECO:0000256" key="2">
    <source>
        <dbReference type="ARBA" id="ARBA00023015"/>
    </source>
</evidence>
<feature type="compositionally biased region" description="Low complexity" evidence="6">
    <location>
        <begin position="14"/>
        <end position="36"/>
    </location>
</feature>
<evidence type="ECO:0000313" key="8">
    <source>
        <dbReference type="EMBL" id="KAF7827993.1"/>
    </source>
</evidence>
<comment type="caution">
    <text evidence="8">The sequence shown here is derived from an EMBL/GenBank/DDBJ whole genome shotgun (WGS) entry which is preliminary data.</text>
</comment>
<reference evidence="8" key="1">
    <citation type="submission" date="2020-09" db="EMBL/GenBank/DDBJ databases">
        <title>Genome-Enabled Discovery of Anthraquinone Biosynthesis in Senna tora.</title>
        <authorList>
            <person name="Kang S.-H."/>
            <person name="Pandey R.P."/>
            <person name="Lee C.-M."/>
            <person name="Sim J.-S."/>
            <person name="Jeong J.-T."/>
            <person name="Choi B.-S."/>
            <person name="Jung M."/>
            <person name="Ginzburg D."/>
            <person name="Zhao K."/>
            <person name="Won S.Y."/>
            <person name="Oh T.-J."/>
            <person name="Yu Y."/>
            <person name="Kim N.-H."/>
            <person name="Lee O.R."/>
            <person name="Lee T.-H."/>
            <person name="Bashyal P."/>
            <person name="Kim T.-S."/>
            <person name="Lee W.-H."/>
            <person name="Kawkins C."/>
            <person name="Kim C.-K."/>
            <person name="Kim J.S."/>
            <person name="Ahn B.O."/>
            <person name="Rhee S.Y."/>
            <person name="Sohng J.K."/>
        </authorList>
    </citation>
    <scope>NUCLEOTIDE SEQUENCE</scope>
    <source>
        <tissue evidence="8">Leaf</tissue>
    </source>
</reference>
<evidence type="ECO:0000256" key="6">
    <source>
        <dbReference type="SAM" id="MobiDB-lite"/>
    </source>
</evidence>
<name>A0A834TTU6_9FABA</name>
<dbReference type="GO" id="GO:0005634">
    <property type="term" value="C:nucleus"/>
    <property type="evidence" value="ECO:0007669"/>
    <property type="project" value="UniProtKB-SubCell"/>
</dbReference>
<dbReference type="Pfam" id="PF03106">
    <property type="entry name" value="WRKY"/>
    <property type="match status" value="1"/>
</dbReference>
<dbReference type="InterPro" id="IPR003657">
    <property type="entry name" value="WRKY_dom"/>
</dbReference>
<evidence type="ECO:0000256" key="1">
    <source>
        <dbReference type="ARBA" id="ARBA00004123"/>
    </source>
</evidence>
<evidence type="ECO:0000256" key="5">
    <source>
        <dbReference type="ARBA" id="ARBA00023242"/>
    </source>
</evidence>
<dbReference type="GO" id="GO:0043565">
    <property type="term" value="F:sequence-specific DNA binding"/>
    <property type="evidence" value="ECO:0007669"/>
    <property type="project" value="InterPro"/>
</dbReference>
<organism evidence="8 9">
    <name type="scientific">Senna tora</name>
    <dbReference type="NCBI Taxonomy" id="362788"/>
    <lineage>
        <taxon>Eukaryota</taxon>
        <taxon>Viridiplantae</taxon>
        <taxon>Streptophyta</taxon>
        <taxon>Embryophyta</taxon>
        <taxon>Tracheophyta</taxon>
        <taxon>Spermatophyta</taxon>
        <taxon>Magnoliopsida</taxon>
        <taxon>eudicotyledons</taxon>
        <taxon>Gunneridae</taxon>
        <taxon>Pentapetalae</taxon>
        <taxon>rosids</taxon>
        <taxon>fabids</taxon>
        <taxon>Fabales</taxon>
        <taxon>Fabaceae</taxon>
        <taxon>Caesalpinioideae</taxon>
        <taxon>Cassia clade</taxon>
        <taxon>Senna</taxon>
    </lineage>
</organism>
<evidence type="ECO:0000256" key="3">
    <source>
        <dbReference type="ARBA" id="ARBA00023125"/>
    </source>
</evidence>
<feature type="compositionally biased region" description="Basic and acidic residues" evidence="6">
    <location>
        <begin position="330"/>
        <end position="344"/>
    </location>
</feature>
<dbReference type="SMART" id="SM00774">
    <property type="entry name" value="WRKY"/>
    <property type="match status" value="1"/>
</dbReference>
<feature type="compositionally biased region" description="Low complexity" evidence="6">
    <location>
        <begin position="281"/>
        <end position="290"/>
    </location>
</feature>
<dbReference type="InterPro" id="IPR044810">
    <property type="entry name" value="WRKY_plant"/>
</dbReference>
<gene>
    <name evidence="8" type="ORF">G2W53_019157</name>
</gene>
<feature type="domain" description="WRKY" evidence="7">
    <location>
        <begin position="161"/>
        <end position="226"/>
    </location>
</feature>
<dbReference type="PANTHER" id="PTHR31221">
    <property type="entry name" value="WRKY TRANSCRIPTION FACTOR PROTEIN 1-RELATED"/>
    <property type="match status" value="1"/>
</dbReference>
<evidence type="ECO:0000313" key="9">
    <source>
        <dbReference type="Proteomes" id="UP000634136"/>
    </source>
</evidence>
<accession>A0A834TTU6</accession>
<sequence length="360" mass="38605">MEHKDKAKAELPEAAAASSRSATAFTTDDSSSWALGGHDDADADAGVYFFSGDRHNSSILGEFGWNLDPEQPRRIGGGEGGGGFWFPAHDDSAPADKAAAAAADVSTTSINQSVSSSSSEDPAEKSTVVSDEKPAAEIPSKSKKKGQKRVRQPRFAFMTKSEVDHLEDGYRWRKYGQKAVKNSPFPRSYYRCTNSKCTVKKRVERSSEDPSIVITTYEGQHCHHTVGFPRAAGAGIISHHEAAAFAAATATATHIPPTMSLSQFYNNNYPTIQLPRDHQNTTTTSLTISHPPHPHTHTHTHGHHHHHHHEQASGAGGGGGGGSSSTVVMPDHDHDAASSHHPPTDEGLLGDIVPPGMRNR</sequence>
<feature type="compositionally biased region" description="Basic and acidic residues" evidence="6">
    <location>
        <begin position="1"/>
        <end position="11"/>
    </location>
</feature>
<dbReference type="AlphaFoldDB" id="A0A834TTU6"/>
<dbReference type="Gene3D" id="2.20.25.80">
    <property type="entry name" value="WRKY domain"/>
    <property type="match status" value="1"/>
</dbReference>
<dbReference type="Proteomes" id="UP000634136">
    <property type="component" value="Unassembled WGS sequence"/>
</dbReference>
<dbReference type="EMBL" id="JAAIUW010000006">
    <property type="protein sequence ID" value="KAF7827993.1"/>
    <property type="molecule type" value="Genomic_DNA"/>
</dbReference>
<comment type="subcellular location">
    <subcellularLocation>
        <location evidence="1">Nucleus</location>
    </subcellularLocation>
</comment>
<protein>
    <submittedName>
        <fullName evidence="8">Putative WRKY transcription factor 57</fullName>
    </submittedName>
</protein>
<keyword evidence="9" id="KW-1185">Reference proteome</keyword>
<dbReference type="GO" id="GO:0003700">
    <property type="term" value="F:DNA-binding transcription factor activity"/>
    <property type="evidence" value="ECO:0007669"/>
    <property type="project" value="InterPro"/>
</dbReference>
<dbReference type="PANTHER" id="PTHR31221:SF334">
    <property type="entry name" value="WRKY TRANSCRIPTION FACTOR 57-RELATED"/>
    <property type="match status" value="1"/>
</dbReference>
<feature type="compositionally biased region" description="Gly residues" evidence="6">
    <location>
        <begin position="314"/>
        <end position="323"/>
    </location>
</feature>
<dbReference type="InterPro" id="IPR036576">
    <property type="entry name" value="WRKY_dom_sf"/>
</dbReference>
<feature type="compositionally biased region" description="Low complexity" evidence="6">
    <location>
        <begin position="109"/>
        <end position="119"/>
    </location>
</feature>
<keyword evidence="3" id="KW-0238">DNA-binding</keyword>
<evidence type="ECO:0000259" key="7">
    <source>
        <dbReference type="PROSITE" id="PS50811"/>
    </source>
</evidence>
<dbReference type="FunFam" id="2.20.25.80:FF:000003">
    <property type="entry name" value="WRKY transcription factor 57"/>
    <property type="match status" value="1"/>
</dbReference>
<proteinExistence type="predicted"/>
<feature type="region of interest" description="Disordered" evidence="6">
    <location>
        <begin position="272"/>
        <end position="360"/>
    </location>
</feature>
<feature type="compositionally biased region" description="Basic residues" evidence="6">
    <location>
        <begin position="141"/>
        <end position="151"/>
    </location>
</feature>
<evidence type="ECO:0000256" key="4">
    <source>
        <dbReference type="ARBA" id="ARBA00023163"/>
    </source>
</evidence>
<keyword evidence="5" id="KW-0539">Nucleus</keyword>
<keyword evidence="2" id="KW-0805">Transcription regulation</keyword>
<dbReference type="SUPFAM" id="SSF118290">
    <property type="entry name" value="WRKY DNA-binding domain"/>
    <property type="match status" value="1"/>
</dbReference>
<dbReference type="OrthoDB" id="771376at2759"/>
<dbReference type="PROSITE" id="PS50811">
    <property type="entry name" value="WRKY"/>
    <property type="match status" value="1"/>
</dbReference>
<keyword evidence="4" id="KW-0804">Transcription</keyword>
<feature type="region of interest" description="Disordered" evidence="6">
    <location>
        <begin position="1"/>
        <end position="38"/>
    </location>
</feature>
<feature type="compositionally biased region" description="Basic residues" evidence="6">
    <location>
        <begin position="292"/>
        <end position="309"/>
    </location>
</feature>